<reference evidence="2" key="1">
    <citation type="submission" date="2023-03" db="EMBL/GenBank/DDBJ databases">
        <title>Chromosome-scale reference genome and RAD-based genetic map of yellow starthistle (Centaurea solstitialis) reveal putative structural variation and QTLs associated with invader traits.</title>
        <authorList>
            <person name="Reatini B."/>
            <person name="Cang F.A."/>
            <person name="Jiang Q."/>
            <person name="Mckibben M.T.W."/>
            <person name="Barker M.S."/>
            <person name="Rieseberg L.H."/>
            <person name="Dlugosch K.M."/>
        </authorList>
    </citation>
    <scope>NUCLEOTIDE SEQUENCE</scope>
    <source>
        <strain evidence="2">CAN-66</strain>
        <tissue evidence="2">Leaf</tissue>
    </source>
</reference>
<evidence type="ECO:0000313" key="3">
    <source>
        <dbReference type="Proteomes" id="UP001172457"/>
    </source>
</evidence>
<dbReference type="EMBL" id="JARYMX010000001">
    <property type="protein sequence ID" value="KAJ9566405.1"/>
    <property type="molecule type" value="Genomic_DNA"/>
</dbReference>
<protein>
    <recommendedName>
        <fullName evidence="1">Reverse transcriptase Ty1/copia-type domain-containing protein</fullName>
    </recommendedName>
</protein>
<keyword evidence="3" id="KW-1185">Reference proteome</keyword>
<dbReference type="InterPro" id="IPR013103">
    <property type="entry name" value="RVT_2"/>
</dbReference>
<dbReference type="Proteomes" id="UP001172457">
    <property type="component" value="Chromosome 1"/>
</dbReference>
<comment type="caution">
    <text evidence="2">The sequence shown here is derived from an EMBL/GenBank/DDBJ whole genome shotgun (WGS) entry which is preliminary data.</text>
</comment>
<dbReference type="Pfam" id="PF07727">
    <property type="entry name" value="RVT_2"/>
    <property type="match status" value="1"/>
</dbReference>
<feature type="domain" description="Reverse transcriptase Ty1/copia-type" evidence="1">
    <location>
        <begin position="46"/>
        <end position="193"/>
    </location>
</feature>
<evidence type="ECO:0000313" key="2">
    <source>
        <dbReference type="EMBL" id="KAJ9566405.1"/>
    </source>
</evidence>
<name>A0AA38WT61_9ASTR</name>
<dbReference type="AlphaFoldDB" id="A0AA38WT61"/>
<proteinExistence type="predicted"/>
<evidence type="ECO:0000259" key="1">
    <source>
        <dbReference type="Pfam" id="PF07727"/>
    </source>
</evidence>
<gene>
    <name evidence="2" type="ORF">OSB04_002371</name>
</gene>
<accession>A0AA38WT61</accession>
<organism evidence="2 3">
    <name type="scientific">Centaurea solstitialis</name>
    <name type="common">yellow star-thistle</name>
    <dbReference type="NCBI Taxonomy" id="347529"/>
    <lineage>
        <taxon>Eukaryota</taxon>
        <taxon>Viridiplantae</taxon>
        <taxon>Streptophyta</taxon>
        <taxon>Embryophyta</taxon>
        <taxon>Tracheophyta</taxon>
        <taxon>Spermatophyta</taxon>
        <taxon>Magnoliopsida</taxon>
        <taxon>eudicotyledons</taxon>
        <taxon>Gunneridae</taxon>
        <taxon>Pentapetalae</taxon>
        <taxon>asterids</taxon>
        <taxon>campanulids</taxon>
        <taxon>Asterales</taxon>
        <taxon>Asteraceae</taxon>
        <taxon>Carduoideae</taxon>
        <taxon>Cardueae</taxon>
        <taxon>Centaureinae</taxon>
        <taxon>Centaurea</taxon>
    </lineage>
</organism>
<sequence>MTPSLDLIRPLPCKKNSLSLKGIKSEDLFLVPPTRILLAPNGLEESIDYDETFVHVARLEAIRLLLAYVAHKEFKIFHIDVKVFLDGKLNEEDFVAQPLGFPDSKHPNHVYKLDKALYELKQTPRAWYDTLSTSLFSKIFERGKIDNTLFEVKWHIILAQIYVDDIIFGSTKYSLCDKFTKIMKSEDKMSMMGE</sequence>